<dbReference type="EMBL" id="JAEAOA010001328">
    <property type="protein sequence ID" value="KAK3577869.1"/>
    <property type="molecule type" value="Genomic_DNA"/>
</dbReference>
<gene>
    <name evidence="1" type="ORF">CHS0354_021838</name>
</gene>
<reference evidence="1" key="1">
    <citation type="journal article" date="2021" name="Genome Biol. Evol.">
        <title>A High-Quality Reference Genome for a Parasitic Bivalve with Doubly Uniparental Inheritance (Bivalvia: Unionida).</title>
        <authorList>
            <person name="Smith C.H."/>
        </authorList>
    </citation>
    <scope>NUCLEOTIDE SEQUENCE</scope>
    <source>
        <strain evidence="1">CHS0354</strain>
    </source>
</reference>
<name>A0AAE0RQT9_9BIVA</name>
<reference evidence="1" key="2">
    <citation type="journal article" date="2021" name="Genome Biol. Evol.">
        <title>Developing a high-quality reference genome for a parasitic bivalve with doubly uniparental inheritance (Bivalvia: Unionida).</title>
        <authorList>
            <person name="Smith C.H."/>
        </authorList>
    </citation>
    <scope>NUCLEOTIDE SEQUENCE</scope>
    <source>
        <strain evidence="1">CHS0354</strain>
        <tissue evidence="1">Mantle</tissue>
    </source>
</reference>
<evidence type="ECO:0000313" key="1">
    <source>
        <dbReference type="EMBL" id="KAK3577869.1"/>
    </source>
</evidence>
<reference evidence="1" key="3">
    <citation type="submission" date="2023-05" db="EMBL/GenBank/DDBJ databases">
        <authorList>
            <person name="Smith C.H."/>
        </authorList>
    </citation>
    <scope>NUCLEOTIDE SEQUENCE</scope>
    <source>
        <strain evidence="1">CHS0354</strain>
        <tissue evidence="1">Mantle</tissue>
    </source>
</reference>
<evidence type="ECO:0000313" key="2">
    <source>
        <dbReference type="Proteomes" id="UP001195483"/>
    </source>
</evidence>
<dbReference type="Gene3D" id="3.40.50.11350">
    <property type="match status" value="1"/>
</dbReference>
<proteinExistence type="predicted"/>
<organism evidence="1 2">
    <name type="scientific">Potamilus streckersoni</name>
    <dbReference type="NCBI Taxonomy" id="2493646"/>
    <lineage>
        <taxon>Eukaryota</taxon>
        <taxon>Metazoa</taxon>
        <taxon>Spiralia</taxon>
        <taxon>Lophotrochozoa</taxon>
        <taxon>Mollusca</taxon>
        <taxon>Bivalvia</taxon>
        <taxon>Autobranchia</taxon>
        <taxon>Heteroconchia</taxon>
        <taxon>Palaeoheterodonta</taxon>
        <taxon>Unionida</taxon>
        <taxon>Unionoidea</taxon>
        <taxon>Unionidae</taxon>
        <taxon>Ambleminae</taxon>
        <taxon>Lampsilini</taxon>
        <taxon>Potamilus</taxon>
    </lineage>
</organism>
<keyword evidence="2" id="KW-1185">Reference proteome</keyword>
<protein>
    <submittedName>
        <fullName evidence="1">Uncharacterized protein</fullName>
    </submittedName>
</protein>
<dbReference type="Proteomes" id="UP001195483">
    <property type="component" value="Unassembled WGS sequence"/>
</dbReference>
<sequence length="377" mass="44140">MVTLLYIWTEPVLSPSPKRNIEKLCVSRSVITANVSSMKNTARYIIDTCVDQDQCFGWGDRQRAIATTYLISLLSNRKFGIYMTNPCRLENFLVPNRVNWIVNKNELDGLCAKDVYMYYDEAQNFRQHKMIESADFNKLFPEDIVYFHTAQDYVAAIRRNRLTADMIPWLHRYTIGKAYGYIMRHLFTLNNGTRQTVTDVFYKHVKDCKLVCAHIRMGDPWSKEAKTPQSELPLIWNFLNIYNNVSKYKIYVATDSNETKAQAIKHFRYQIVDTEGIIDQMERSKSCDVFRRVIVEQEILTRCDVLMLTQSSLGIIAAFMRNTNMGLYCFFEKRVFPYAQHKPKEENNNKSIKTVLKENNTKKYSTNQHTIPDNILI</sequence>
<accession>A0AAE0RQT9</accession>
<comment type="caution">
    <text evidence="1">The sequence shown here is derived from an EMBL/GenBank/DDBJ whole genome shotgun (WGS) entry which is preliminary data.</text>
</comment>
<dbReference type="AlphaFoldDB" id="A0AAE0RQT9"/>